<dbReference type="InterPro" id="IPR017853">
    <property type="entry name" value="GH"/>
</dbReference>
<dbReference type="CDD" id="cd02856">
    <property type="entry name" value="E_set_GDE_Isoamylase_N"/>
    <property type="match status" value="1"/>
</dbReference>
<dbReference type="PANTHER" id="PTHR43002">
    <property type="entry name" value="GLYCOGEN DEBRANCHING ENZYME"/>
    <property type="match status" value="1"/>
</dbReference>
<dbReference type="Gene3D" id="3.20.20.80">
    <property type="entry name" value="Glycosidases"/>
    <property type="match status" value="1"/>
</dbReference>
<dbReference type="AlphaFoldDB" id="W8JLA7"/>
<dbReference type="EMBL" id="CP006571">
    <property type="protein sequence ID" value="AHK63084.1"/>
    <property type="molecule type" value="Genomic_DNA"/>
</dbReference>
<dbReference type="SUPFAM" id="SSF81296">
    <property type="entry name" value="E set domains"/>
    <property type="match status" value="1"/>
</dbReference>
<keyword evidence="3" id="KW-0326">Glycosidase</keyword>
<dbReference type="Pfam" id="PF00128">
    <property type="entry name" value="Alpha-amylase"/>
    <property type="match status" value="1"/>
</dbReference>
<gene>
    <name evidence="3" type="primary">isa3</name>
    <name evidence="3" type="ORF">M832_02150</name>
</gene>
<dbReference type="Pfam" id="PF02922">
    <property type="entry name" value="CBM_48"/>
    <property type="match status" value="1"/>
</dbReference>
<dbReference type="Proteomes" id="UP000019433">
    <property type="component" value="Chromosome"/>
</dbReference>
<name>W8JLA7_9CHLA</name>
<dbReference type="PATRIC" id="fig|1229831.3.peg.218"/>
<dbReference type="GO" id="GO:0005975">
    <property type="term" value="P:carbohydrate metabolic process"/>
    <property type="evidence" value="ECO:0007669"/>
    <property type="project" value="InterPro"/>
</dbReference>
<dbReference type="Gene3D" id="2.60.40.1180">
    <property type="entry name" value="Golgi alpha-mannosidase II"/>
    <property type="match status" value="1"/>
</dbReference>
<organism evidence="3 4">
    <name type="scientific">Chlamydia avium 10DC88</name>
    <dbReference type="NCBI Taxonomy" id="1229831"/>
    <lineage>
        <taxon>Bacteria</taxon>
        <taxon>Pseudomonadati</taxon>
        <taxon>Chlamydiota</taxon>
        <taxon>Chlamydiia</taxon>
        <taxon>Chlamydiales</taxon>
        <taxon>Chlamydiaceae</taxon>
        <taxon>Chlamydia/Chlamydophila group</taxon>
        <taxon>Chlamydia</taxon>
    </lineage>
</organism>
<dbReference type="SUPFAM" id="SSF51445">
    <property type="entry name" value="(Trans)glycosidases"/>
    <property type="match status" value="1"/>
</dbReference>
<evidence type="ECO:0000313" key="3">
    <source>
        <dbReference type="EMBL" id="AHK63084.1"/>
    </source>
</evidence>
<keyword evidence="3" id="KW-0378">Hydrolase</keyword>
<dbReference type="Gene3D" id="2.60.40.10">
    <property type="entry name" value="Immunoglobulins"/>
    <property type="match status" value="1"/>
</dbReference>
<dbReference type="InterPro" id="IPR013780">
    <property type="entry name" value="Glyco_hydro_b"/>
</dbReference>
<dbReference type="eggNOG" id="COG1523">
    <property type="taxonomic scope" value="Bacteria"/>
</dbReference>
<dbReference type="InterPro" id="IPR004193">
    <property type="entry name" value="Glyco_hydro_13_N"/>
</dbReference>
<accession>W8JLA7</accession>
<comment type="similarity">
    <text evidence="1">Belongs to the glycosyl hydrolase 13 family.</text>
</comment>
<dbReference type="KEGG" id="cav:M832_02150"/>
<dbReference type="InterPro" id="IPR013783">
    <property type="entry name" value="Ig-like_fold"/>
</dbReference>
<dbReference type="EC" id="3.2.1.68" evidence="3"/>
<dbReference type="InterPro" id="IPR006047">
    <property type="entry name" value="GH13_cat_dom"/>
</dbReference>
<dbReference type="InterPro" id="IPR014756">
    <property type="entry name" value="Ig_E-set"/>
</dbReference>
<dbReference type="SMART" id="SM00642">
    <property type="entry name" value="Aamy"/>
    <property type="match status" value="1"/>
</dbReference>
<dbReference type="CDD" id="cd11326">
    <property type="entry name" value="AmyAc_Glg_debranch"/>
    <property type="match status" value="1"/>
</dbReference>
<dbReference type="GO" id="GO:0019156">
    <property type="term" value="F:isoamylase activity"/>
    <property type="evidence" value="ECO:0007669"/>
    <property type="project" value="UniProtKB-EC"/>
</dbReference>
<feature type="domain" description="Glycosyl hydrolase family 13 catalytic" evidence="2">
    <location>
        <begin position="149"/>
        <end position="556"/>
    </location>
</feature>
<evidence type="ECO:0000259" key="2">
    <source>
        <dbReference type="SMART" id="SM00642"/>
    </source>
</evidence>
<evidence type="ECO:0000256" key="1">
    <source>
        <dbReference type="ARBA" id="ARBA00008061"/>
    </source>
</evidence>
<proteinExistence type="inferred from homology"/>
<sequence length="661" mass="76011">MMIKIHIFPGVPSPLGATQLSSTRYRFALFSSHADQVVLVLADQYWSIHEVVLSSIENRTGNVWHVEIEGISDQWSYAFRICGPENNKAKFNFQKYLADPYAKNIHSPQIFLSEKSPRDYAFSYLKQEEFSWDGDRCLNLPKEDMIIYEMHVRSFTFDPSSRVSYPGTFLGIIEKIPYLKKLGVTAIELLPIFEFDENSNPFRSSDFPDLCNYWGYAPLNFFSPCRRYAYASDPCAPIREFKTLVKALHNAGIEIILDVVFNHTGMEDTLCPLPWIDLSSYYIIDPQGQFCNYSGCGNTINTNFFPTTQWILDVLRYWVQEMHVDGFRFDLASVFSRDPQGNPIPNAPILSAITYDPILADTKIIAEPWDAAGLYQIGYFPTLDLRWSEWNGTYRDTVRAFLNGNENFLGTFASRISGSQDIYPQGSPANTINYICVHDGFTLHDTVSYNHKHNEENGESNRDGTEANYSYNFGEEGNTENPEILELRQRQMRNFFLTLFLSQGIPMLQSGDEYGHTAKGNNNRWALDTSANHFLWDQLEKHAFLADFVSQAIHFRKQHKELFNQGFLTQERISWLNSDAQPLQWQSGHFLAYELKQVHYSLFVAFNSGTSPVTVTLPKVRKNFRPYQQVVDTKIGFASQKILEKITLDSFTIFVAISYEQ</sequence>
<protein>
    <submittedName>
        <fullName evidence="3">Isoamylase 3, chloroplastic</fullName>
        <ecNumber evidence="3">3.2.1.68</ecNumber>
    </submittedName>
</protein>
<dbReference type="InterPro" id="IPR044505">
    <property type="entry name" value="GlgX_Isoamylase_N_E_set"/>
</dbReference>
<dbReference type="STRING" id="1229831.M832_02150"/>
<evidence type="ECO:0000313" key="4">
    <source>
        <dbReference type="Proteomes" id="UP000019433"/>
    </source>
</evidence>
<dbReference type="HOGENOM" id="CLU_011725_2_1_0"/>
<reference evidence="3 4" key="1">
    <citation type="journal article" date="2014" name="Syst. Appl. Microbiol.">
        <title>Evidence for the existence of two new members of the family Chlamydiaceae and proposal of Chlamydia avium sp. nov. and Chlamydia gallinacea sp. nov.</title>
        <authorList>
            <person name="Sachse K."/>
            <person name="Laroucau K."/>
            <person name="Riege K."/>
            <person name="Wehner S."/>
            <person name="Dilcher M."/>
            <person name="Creasy H.H."/>
            <person name="Weidmann M."/>
            <person name="Myers G."/>
            <person name="Vorimore F."/>
            <person name="Vicari N."/>
            <person name="Magnino S."/>
            <person name="Liebler-Tenorio E."/>
            <person name="Ruettger A."/>
            <person name="Bavoil P.M."/>
            <person name="Hufert F.T."/>
            <person name="Rossello-Mora R."/>
            <person name="Marz M."/>
        </authorList>
    </citation>
    <scope>NUCLEOTIDE SEQUENCE [LARGE SCALE GENOMIC DNA]</scope>
    <source>
        <strain evidence="3 4">10DC88</strain>
    </source>
</reference>